<evidence type="ECO:0000313" key="4">
    <source>
        <dbReference type="Proteomes" id="UP001162162"/>
    </source>
</evidence>
<dbReference type="SUPFAM" id="SSF53271">
    <property type="entry name" value="PRTase-like"/>
    <property type="match status" value="1"/>
</dbReference>
<accession>A0AAV8X3D0</accession>
<dbReference type="Pfam" id="PF14681">
    <property type="entry name" value="UPRTase"/>
    <property type="match status" value="1"/>
</dbReference>
<dbReference type="Gene3D" id="3.40.50.2020">
    <property type="match status" value="1"/>
</dbReference>
<gene>
    <name evidence="3" type="ORF">NQ318_023069</name>
</gene>
<dbReference type="InterPro" id="IPR000836">
    <property type="entry name" value="PRTase_dom"/>
</dbReference>
<dbReference type="InterPro" id="IPR029057">
    <property type="entry name" value="PRTase-like"/>
</dbReference>
<keyword evidence="4" id="KW-1185">Reference proteome</keyword>
<reference evidence="3" key="1">
    <citation type="journal article" date="2023" name="Insect Mol. Biol.">
        <title>Genome sequencing provides insights into the evolution of gene families encoding plant cell wall-degrading enzymes in longhorned beetles.</title>
        <authorList>
            <person name="Shin N.R."/>
            <person name="Okamura Y."/>
            <person name="Kirsch R."/>
            <person name="Pauchet Y."/>
        </authorList>
    </citation>
    <scope>NUCLEOTIDE SEQUENCE</scope>
    <source>
        <strain evidence="3">AMC_N1</strain>
    </source>
</reference>
<evidence type="ECO:0000256" key="1">
    <source>
        <dbReference type="SAM" id="MobiDB-lite"/>
    </source>
</evidence>
<dbReference type="Proteomes" id="UP001162162">
    <property type="component" value="Unassembled WGS sequence"/>
</dbReference>
<feature type="region of interest" description="Disordered" evidence="1">
    <location>
        <begin position="63"/>
        <end position="103"/>
    </location>
</feature>
<organism evidence="3 4">
    <name type="scientific">Aromia moschata</name>
    <dbReference type="NCBI Taxonomy" id="1265417"/>
    <lineage>
        <taxon>Eukaryota</taxon>
        <taxon>Metazoa</taxon>
        <taxon>Ecdysozoa</taxon>
        <taxon>Arthropoda</taxon>
        <taxon>Hexapoda</taxon>
        <taxon>Insecta</taxon>
        <taxon>Pterygota</taxon>
        <taxon>Neoptera</taxon>
        <taxon>Endopterygota</taxon>
        <taxon>Coleoptera</taxon>
        <taxon>Polyphaga</taxon>
        <taxon>Cucujiformia</taxon>
        <taxon>Chrysomeloidea</taxon>
        <taxon>Cerambycidae</taxon>
        <taxon>Cerambycinae</taxon>
        <taxon>Callichromatini</taxon>
        <taxon>Aromia</taxon>
    </lineage>
</organism>
<protein>
    <recommendedName>
        <fullName evidence="2">Phosphoribosyltransferase domain-containing protein</fullName>
    </recommendedName>
</protein>
<dbReference type="EMBL" id="JAPWTK010001218">
    <property type="protein sequence ID" value="KAJ8933475.1"/>
    <property type="molecule type" value="Genomic_DNA"/>
</dbReference>
<evidence type="ECO:0000259" key="2">
    <source>
        <dbReference type="Pfam" id="PF14681"/>
    </source>
</evidence>
<dbReference type="AlphaFoldDB" id="A0AAV8X3D0"/>
<proteinExistence type="predicted"/>
<evidence type="ECO:0000313" key="3">
    <source>
        <dbReference type="EMBL" id="KAJ8933475.1"/>
    </source>
</evidence>
<comment type="caution">
    <text evidence="3">The sequence shown here is derived from an EMBL/GenBank/DDBJ whole genome shotgun (WGS) entry which is preliminary data.</text>
</comment>
<feature type="compositionally biased region" description="Polar residues" evidence="1">
    <location>
        <begin position="88"/>
        <end position="97"/>
    </location>
</feature>
<name>A0AAV8X3D0_9CUCU</name>
<feature type="domain" description="Phosphoribosyltransferase" evidence="2">
    <location>
        <begin position="131"/>
        <end position="181"/>
    </location>
</feature>
<sequence length="181" mass="19902">MFPRGGGDEIGDDPDIMDVGVPPVSIYCLLSPMKITKCITNLIEEYISAEEKSGDFYDTPASPITVPYCPRPPSTGSQKSPKSRRQRTTSLNQSSKKSAAESMIRTQHRTIYTAGRPPWYNSEGQKVEPFVIGKRMATSNICGVSILRAGETMEQAVCDVCKDIRIGKILIQTNLQTGEPE</sequence>
<feature type="non-terminal residue" evidence="3">
    <location>
        <position position="181"/>
    </location>
</feature>